<evidence type="ECO:0000313" key="2">
    <source>
        <dbReference type="Proteomes" id="UP001054252"/>
    </source>
</evidence>
<sequence>MICLLTSACFVFDVVMLLITLLVGVKTLAHVDMLLIEPVRFYCLASRDYTPANTVAYQWEVYNTSRDL</sequence>
<comment type="caution">
    <text evidence="1">The sequence shown here is derived from an EMBL/GenBank/DDBJ whole genome shotgun (WGS) entry which is preliminary data.</text>
</comment>
<dbReference type="AlphaFoldDB" id="A0AAV5IUN0"/>
<dbReference type="EMBL" id="BPVZ01000023">
    <property type="protein sequence ID" value="GKV05552.1"/>
    <property type="molecule type" value="Genomic_DNA"/>
</dbReference>
<protein>
    <submittedName>
        <fullName evidence="1">Uncharacterized protein</fullName>
    </submittedName>
</protein>
<name>A0AAV5IUN0_9ROSI</name>
<evidence type="ECO:0000313" key="1">
    <source>
        <dbReference type="EMBL" id="GKV05552.1"/>
    </source>
</evidence>
<keyword evidence="2" id="KW-1185">Reference proteome</keyword>
<organism evidence="1 2">
    <name type="scientific">Rubroshorea leprosula</name>
    <dbReference type="NCBI Taxonomy" id="152421"/>
    <lineage>
        <taxon>Eukaryota</taxon>
        <taxon>Viridiplantae</taxon>
        <taxon>Streptophyta</taxon>
        <taxon>Embryophyta</taxon>
        <taxon>Tracheophyta</taxon>
        <taxon>Spermatophyta</taxon>
        <taxon>Magnoliopsida</taxon>
        <taxon>eudicotyledons</taxon>
        <taxon>Gunneridae</taxon>
        <taxon>Pentapetalae</taxon>
        <taxon>rosids</taxon>
        <taxon>malvids</taxon>
        <taxon>Malvales</taxon>
        <taxon>Dipterocarpaceae</taxon>
        <taxon>Rubroshorea</taxon>
    </lineage>
</organism>
<reference evidence="1 2" key="1">
    <citation type="journal article" date="2021" name="Commun. Biol.">
        <title>The genome of Shorea leprosula (Dipterocarpaceae) highlights the ecological relevance of drought in aseasonal tropical rainforests.</title>
        <authorList>
            <person name="Ng K.K.S."/>
            <person name="Kobayashi M.J."/>
            <person name="Fawcett J.A."/>
            <person name="Hatakeyama M."/>
            <person name="Paape T."/>
            <person name="Ng C.H."/>
            <person name="Ang C.C."/>
            <person name="Tnah L.H."/>
            <person name="Lee C.T."/>
            <person name="Nishiyama T."/>
            <person name="Sese J."/>
            <person name="O'Brien M.J."/>
            <person name="Copetti D."/>
            <person name="Mohd Noor M.I."/>
            <person name="Ong R.C."/>
            <person name="Putra M."/>
            <person name="Sireger I.Z."/>
            <person name="Indrioko S."/>
            <person name="Kosugi Y."/>
            <person name="Izuno A."/>
            <person name="Isagi Y."/>
            <person name="Lee S.L."/>
            <person name="Shimizu K.K."/>
        </authorList>
    </citation>
    <scope>NUCLEOTIDE SEQUENCE [LARGE SCALE GENOMIC DNA]</scope>
    <source>
        <strain evidence="1">214</strain>
    </source>
</reference>
<proteinExistence type="predicted"/>
<gene>
    <name evidence="1" type="ORF">SLEP1_g17549</name>
</gene>
<dbReference type="Proteomes" id="UP001054252">
    <property type="component" value="Unassembled WGS sequence"/>
</dbReference>
<accession>A0AAV5IUN0</accession>